<organism evidence="2 3">
    <name type="scientific">Photobacterium damselae subsp. damselae CIP 102761</name>
    <dbReference type="NCBI Taxonomy" id="675817"/>
    <lineage>
        <taxon>Bacteria</taxon>
        <taxon>Pseudomonadati</taxon>
        <taxon>Pseudomonadota</taxon>
        <taxon>Gammaproteobacteria</taxon>
        <taxon>Vibrionales</taxon>
        <taxon>Vibrionaceae</taxon>
        <taxon>Photobacterium</taxon>
    </lineage>
</organism>
<keyword evidence="3" id="KW-1185">Reference proteome</keyword>
<name>D0Z254_PHODD</name>
<evidence type="ECO:0000313" key="2">
    <source>
        <dbReference type="EMBL" id="EEZ40758.1"/>
    </source>
</evidence>
<dbReference type="eggNOG" id="COG3152">
    <property type="taxonomic scope" value="Bacteria"/>
</dbReference>
<reference evidence="2 3" key="1">
    <citation type="submission" date="2009-11" db="EMBL/GenBank/DDBJ databases">
        <authorList>
            <consortium name="Los Alamos National Laboratory (LANL)"/>
            <consortium name="National Microbial Pathogen Data Resource (NMPDR)"/>
            <person name="Munk A.C."/>
            <person name="Tapia R."/>
            <person name="Green L."/>
            <person name="Rogers Y."/>
            <person name="Detter J.C."/>
            <person name="Bruce D."/>
            <person name="Brettin T.S."/>
            <person name="Colwell R."/>
            <person name="Huq A."/>
            <person name="Grim C.J."/>
            <person name="Hasan N.A."/>
            <person name="Vonstein V."/>
            <person name="Bartels D."/>
        </authorList>
    </citation>
    <scope>NUCLEOTIDE SEQUENCE [LARGE SCALE GENOMIC DNA]</scope>
    <source>
        <strain evidence="2 3">CIP 102761</strain>
    </source>
</reference>
<evidence type="ECO:0000256" key="1">
    <source>
        <dbReference type="SAM" id="MobiDB-lite"/>
    </source>
</evidence>
<gene>
    <name evidence="2" type="ORF">VDA_001790</name>
</gene>
<dbReference type="GO" id="GO:0016020">
    <property type="term" value="C:membrane"/>
    <property type="evidence" value="ECO:0007669"/>
    <property type="project" value="InterPro"/>
</dbReference>
<dbReference type="Proteomes" id="UP000003579">
    <property type="component" value="Unassembled WGS sequence"/>
</dbReference>
<evidence type="ECO:0000313" key="3">
    <source>
        <dbReference type="Proteomes" id="UP000003579"/>
    </source>
</evidence>
<protein>
    <recommendedName>
        <fullName evidence="4">DUF805 domain-containing protein</fullName>
    </recommendedName>
</protein>
<accession>D0Z254</accession>
<feature type="region of interest" description="Disordered" evidence="1">
    <location>
        <begin position="26"/>
        <end position="46"/>
    </location>
</feature>
<sequence>MLIGIIPLIGAIVLIYFFVQDGQAGSNRFGPDPKNNDNNKDGILSV</sequence>
<dbReference type="InterPro" id="IPR008523">
    <property type="entry name" value="DUF805"/>
</dbReference>
<dbReference type="Pfam" id="PF05656">
    <property type="entry name" value="DUF805"/>
    <property type="match status" value="1"/>
</dbReference>
<proteinExistence type="predicted"/>
<dbReference type="AlphaFoldDB" id="D0Z254"/>
<dbReference type="EMBL" id="ADBS01000001">
    <property type="protein sequence ID" value="EEZ40758.1"/>
    <property type="molecule type" value="Genomic_DNA"/>
</dbReference>
<evidence type="ECO:0008006" key="4">
    <source>
        <dbReference type="Google" id="ProtNLM"/>
    </source>
</evidence>